<dbReference type="Proteomes" id="UP000286716">
    <property type="component" value="Unassembled WGS sequence"/>
</dbReference>
<dbReference type="Gene3D" id="3.30.360.10">
    <property type="entry name" value="Dihydrodipicolinate Reductase, domain 2"/>
    <property type="match status" value="1"/>
</dbReference>
<dbReference type="EMBL" id="QHHU01000018">
    <property type="protein sequence ID" value="RSM44853.1"/>
    <property type="molecule type" value="Genomic_DNA"/>
</dbReference>
<comment type="caution">
    <text evidence="4">The sequence shown here is derived from an EMBL/GenBank/DDBJ whole genome shotgun (WGS) entry which is preliminary data.</text>
</comment>
<keyword evidence="5" id="KW-1185">Reference proteome</keyword>
<dbReference type="GO" id="GO:0016491">
    <property type="term" value="F:oxidoreductase activity"/>
    <property type="evidence" value="ECO:0007669"/>
    <property type="project" value="UniProtKB-KW"/>
</dbReference>
<dbReference type="OrthoDB" id="505700at2"/>
<dbReference type="Gene3D" id="3.40.50.720">
    <property type="entry name" value="NAD(P)-binding Rossmann-like Domain"/>
    <property type="match status" value="1"/>
</dbReference>
<organism evidence="4 5">
    <name type="scientific">Amycolatopsis balhimycina DSM 5908</name>
    <dbReference type="NCBI Taxonomy" id="1081091"/>
    <lineage>
        <taxon>Bacteria</taxon>
        <taxon>Bacillati</taxon>
        <taxon>Actinomycetota</taxon>
        <taxon>Actinomycetes</taxon>
        <taxon>Pseudonocardiales</taxon>
        <taxon>Pseudonocardiaceae</taxon>
        <taxon>Amycolatopsis</taxon>
    </lineage>
</organism>
<proteinExistence type="predicted"/>
<evidence type="ECO:0000259" key="3">
    <source>
        <dbReference type="Pfam" id="PF01408"/>
    </source>
</evidence>
<gene>
    <name evidence="4" type="ORF">DMA12_15020</name>
</gene>
<evidence type="ECO:0000313" key="4">
    <source>
        <dbReference type="EMBL" id="RSM44853.1"/>
    </source>
</evidence>
<sequence length="376" mass="39181">MTGRRRRGPNAASRAKGRGGGPVRVGLVGAGQQGRTLGHALMEVAGAQLVAVVDPQIGSAQLVAAECHLPSSAARTRIGDCHRSDADVWIIATPPNAHLTNFAELLRLPARPRAVLCEKPAAWSLGDVTQLVSLAKNSGVHLQFGLHLLSAIPPAVLSWLAAGGLGRLVDVAGTWLRVDGDPDWGHFRTGHCPGATFDLGPHLLGVMLPVLGRRSPICAVTSKMVSALATPLLEGGPIRRDSSAEIAMFRSRPGGLEGAGTLSVAWSGRGTGAELTILLRGTEATFAMHLDEGCGDAVVRVRVDARSARATGVAGTWETPARECYIRQLITLVEAADAGVAAYVPPGARAQDAVASTRLITAAYQSADKDGELISW</sequence>
<name>A0A428WP73_AMYBA</name>
<dbReference type="PANTHER" id="PTHR43818">
    <property type="entry name" value="BCDNA.GH03377"/>
    <property type="match status" value="1"/>
</dbReference>
<feature type="domain" description="Gfo/Idh/MocA-like oxidoreductase N-terminal" evidence="3">
    <location>
        <begin position="23"/>
        <end position="145"/>
    </location>
</feature>
<feature type="region of interest" description="Disordered" evidence="2">
    <location>
        <begin position="1"/>
        <end position="24"/>
    </location>
</feature>
<dbReference type="InterPro" id="IPR000683">
    <property type="entry name" value="Gfo/Idh/MocA-like_OxRdtase_N"/>
</dbReference>
<keyword evidence="1" id="KW-0560">Oxidoreductase</keyword>
<dbReference type="GO" id="GO:0000166">
    <property type="term" value="F:nucleotide binding"/>
    <property type="evidence" value="ECO:0007669"/>
    <property type="project" value="InterPro"/>
</dbReference>
<reference evidence="4 5" key="1">
    <citation type="submission" date="2018-05" db="EMBL/GenBank/DDBJ databases">
        <title>Evolution of GPA BGCs.</title>
        <authorList>
            <person name="Waglechner N."/>
            <person name="Wright G.D."/>
        </authorList>
    </citation>
    <scope>NUCLEOTIDE SEQUENCE [LARGE SCALE GENOMIC DNA]</scope>
    <source>
        <strain evidence="4 5">DSM 5908</strain>
    </source>
</reference>
<dbReference type="RefSeq" id="WP_084641373.1">
    <property type="nucleotide sequence ID" value="NZ_QHHU01000018.1"/>
</dbReference>
<protein>
    <submittedName>
        <fullName evidence="4">Gfo/Idh/MocA family oxidoreductase</fullName>
    </submittedName>
</protein>
<evidence type="ECO:0000256" key="2">
    <source>
        <dbReference type="SAM" id="MobiDB-lite"/>
    </source>
</evidence>
<dbReference type="PANTHER" id="PTHR43818:SF11">
    <property type="entry name" value="BCDNA.GH03377"/>
    <property type="match status" value="1"/>
</dbReference>
<dbReference type="InterPro" id="IPR036291">
    <property type="entry name" value="NAD(P)-bd_dom_sf"/>
</dbReference>
<dbReference type="AlphaFoldDB" id="A0A428WP73"/>
<dbReference type="InterPro" id="IPR050463">
    <property type="entry name" value="Gfo/Idh/MocA_oxidrdct_glycsds"/>
</dbReference>
<evidence type="ECO:0000313" key="5">
    <source>
        <dbReference type="Proteomes" id="UP000286716"/>
    </source>
</evidence>
<accession>A0A428WP73</accession>
<evidence type="ECO:0000256" key="1">
    <source>
        <dbReference type="ARBA" id="ARBA00023002"/>
    </source>
</evidence>
<dbReference type="Pfam" id="PF01408">
    <property type="entry name" value="GFO_IDH_MocA"/>
    <property type="match status" value="1"/>
</dbReference>
<dbReference type="SUPFAM" id="SSF51735">
    <property type="entry name" value="NAD(P)-binding Rossmann-fold domains"/>
    <property type="match status" value="1"/>
</dbReference>